<evidence type="ECO:0000313" key="1">
    <source>
        <dbReference type="EMBL" id="KAI3691534.1"/>
    </source>
</evidence>
<dbReference type="EMBL" id="CM042017">
    <property type="protein sequence ID" value="KAI3691534.1"/>
    <property type="molecule type" value="Genomic_DNA"/>
</dbReference>
<gene>
    <name evidence="1" type="ORF">L2E82_49898</name>
</gene>
<accession>A0ACB8Z1K1</accession>
<reference evidence="1 2" key="2">
    <citation type="journal article" date="2022" name="Mol. Ecol. Resour.">
        <title>The genomes of chicory, endive, great burdock and yacon provide insights into Asteraceae paleo-polyploidization history and plant inulin production.</title>
        <authorList>
            <person name="Fan W."/>
            <person name="Wang S."/>
            <person name="Wang H."/>
            <person name="Wang A."/>
            <person name="Jiang F."/>
            <person name="Liu H."/>
            <person name="Zhao H."/>
            <person name="Xu D."/>
            <person name="Zhang Y."/>
        </authorList>
    </citation>
    <scope>NUCLEOTIDE SEQUENCE [LARGE SCALE GENOMIC DNA]</scope>
    <source>
        <strain evidence="2">cv. Punajuju</strain>
        <tissue evidence="1">Leaves</tissue>
    </source>
</reference>
<name>A0ACB8Z1K1_CICIN</name>
<dbReference type="Proteomes" id="UP001055811">
    <property type="component" value="Linkage Group LG09"/>
</dbReference>
<reference evidence="2" key="1">
    <citation type="journal article" date="2022" name="Mol. Ecol. Resour.">
        <title>The genomes of chicory, endive, great burdock and yacon provide insights into Asteraceae palaeo-polyploidization history and plant inulin production.</title>
        <authorList>
            <person name="Fan W."/>
            <person name="Wang S."/>
            <person name="Wang H."/>
            <person name="Wang A."/>
            <person name="Jiang F."/>
            <person name="Liu H."/>
            <person name="Zhao H."/>
            <person name="Xu D."/>
            <person name="Zhang Y."/>
        </authorList>
    </citation>
    <scope>NUCLEOTIDE SEQUENCE [LARGE SCALE GENOMIC DNA]</scope>
    <source>
        <strain evidence="2">cv. Punajuju</strain>
    </source>
</reference>
<proteinExistence type="predicted"/>
<organism evidence="1 2">
    <name type="scientific">Cichorium intybus</name>
    <name type="common">Chicory</name>
    <dbReference type="NCBI Taxonomy" id="13427"/>
    <lineage>
        <taxon>Eukaryota</taxon>
        <taxon>Viridiplantae</taxon>
        <taxon>Streptophyta</taxon>
        <taxon>Embryophyta</taxon>
        <taxon>Tracheophyta</taxon>
        <taxon>Spermatophyta</taxon>
        <taxon>Magnoliopsida</taxon>
        <taxon>eudicotyledons</taxon>
        <taxon>Gunneridae</taxon>
        <taxon>Pentapetalae</taxon>
        <taxon>asterids</taxon>
        <taxon>campanulids</taxon>
        <taxon>Asterales</taxon>
        <taxon>Asteraceae</taxon>
        <taxon>Cichorioideae</taxon>
        <taxon>Cichorieae</taxon>
        <taxon>Cichoriinae</taxon>
        <taxon>Cichorium</taxon>
    </lineage>
</organism>
<evidence type="ECO:0000313" key="2">
    <source>
        <dbReference type="Proteomes" id="UP001055811"/>
    </source>
</evidence>
<comment type="caution">
    <text evidence="1">The sequence shown here is derived from an EMBL/GenBank/DDBJ whole genome shotgun (WGS) entry which is preliminary data.</text>
</comment>
<keyword evidence="2" id="KW-1185">Reference proteome</keyword>
<sequence length="75" mass="8587">MLSEEDIHESRSLSLYHLTSYSGISFVIVPNIYSYLWTINQLTFCIISNDGVYARKLASKNLMITPKNGERTNDI</sequence>
<protein>
    <submittedName>
        <fullName evidence="1">Uncharacterized protein</fullName>
    </submittedName>
</protein>